<keyword evidence="5" id="KW-0862">Zinc</keyword>
<dbReference type="Pfam" id="PF00096">
    <property type="entry name" value="zf-C2H2"/>
    <property type="match status" value="2"/>
</dbReference>
<keyword evidence="2" id="KW-0479">Metal-binding</keyword>
<feature type="domain" description="C2H2-type" evidence="9">
    <location>
        <begin position="29"/>
        <end position="56"/>
    </location>
</feature>
<proteinExistence type="predicted"/>
<dbReference type="Gene3D" id="3.30.160.60">
    <property type="entry name" value="Classic Zinc Finger"/>
    <property type="match status" value="2"/>
</dbReference>
<evidence type="ECO:0000256" key="8">
    <source>
        <dbReference type="PROSITE-ProRule" id="PRU00042"/>
    </source>
</evidence>
<dbReference type="FunFam" id="3.30.160.60:FF:000340">
    <property type="entry name" value="zinc finger protein 473 isoform X1"/>
    <property type="match status" value="1"/>
</dbReference>
<feature type="non-terminal residue" evidence="10">
    <location>
        <position position="56"/>
    </location>
</feature>
<keyword evidence="4 8" id="KW-0863">Zinc-finger</keyword>
<accession>A0A093BJI8</accession>
<gene>
    <name evidence="10" type="ORF">M959_00029</name>
</gene>
<dbReference type="InterPro" id="IPR013087">
    <property type="entry name" value="Znf_C2H2_type"/>
</dbReference>
<reference evidence="10 11" key="2">
    <citation type="journal article" date="2014" name="Science">
        <title>Comparative genomics reveals insights into avian genome evolution and adaptation.</title>
        <authorList>
            <consortium name="Avian Genome Consortium"/>
            <person name="Zhang G."/>
            <person name="Li C."/>
            <person name="Li Q."/>
            <person name="Li B."/>
            <person name="Larkin D.M."/>
            <person name="Lee C."/>
            <person name="Storz J.F."/>
            <person name="Antunes A."/>
            <person name="Greenwold M.J."/>
            <person name="Meredith R.W."/>
            <person name="Odeen A."/>
            <person name="Cui J."/>
            <person name="Zhou Q."/>
            <person name="Xu L."/>
            <person name="Pan H."/>
            <person name="Wang Z."/>
            <person name="Jin L."/>
            <person name="Zhang P."/>
            <person name="Hu H."/>
            <person name="Yang W."/>
            <person name="Hu J."/>
            <person name="Xiao J."/>
            <person name="Yang Z."/>
            <person name="Liu Y."/>
            <person name="Xie Q."/>
            <person name="Yu H."/>
            <person name="Lian J."/>
            <person name="Wen P."/>
            <person name="Zhang F."/>
            <person name="Li H."/>
            <person name="Zeng Y."/>
            <person name="Xiong Z."/>
            <person name="Liu S."/>
            <person name="Zhou L."/>
            <person name="Huang Z."/>
            <person name="An N."/>
            <person name="Wang J."/>
            <person name="Zheng Q."/>
            <person name="Xiong Y."/>
            <person name="Wang G."/>
            <person name="Wang B."/>
            <person name="Wang J."/>
            <person name="Fan Y."/>
            <person name="da Fonseca R.R."/>
            <person name="Alfaro-Nunez A."/>
            <person name="Schubert M."/>
            <person name="Orlando L."/>
            <person name="Mourier T."/>
            <person name="Howard J.T."/>
            <person name="Ganapathy G."/>
            <person name="Pfenning A."/>
            <person name="Whitney O."/>
            <person name="Rivas M.V."/>
            <person name="Hara E."/>
            <person name="Smith J."/>
            <person name="Farre M."/>
            <person name="Narayan J."/>
            <person name="Slavov G."/>
            <person name="Romanov M.N."/>
            <person name="Borges R."/>
            <person name="Machado J.P."/>
            <person name="Khan I."/>
            <person name="Springer M.S."/>
            <person name="Gatesy J."/>
            <person name="Hoffmann F.G."/>
            <person name="Opazo J.C."/>
            <person name="Hastad O."/>
            <person name="Sawyer R.H."/>
            <person name="Kim H."/>
            <person name="Kim K.W."/>
            <person name="Kim H.J."/>
            <person name="Cho S."/>
            <person name="Li N."/>
            <person name="Huang Y."/>
            <person name="Bruford M.W."/>
            <person name="Zhan X."/>
            <person name="Dixon A."/>
            <person name="Bertelsen M.F."/>
            <person name="Derryberry E."/>
            <person name="Warren W."/>
            <person name="Wilson R.K."/>
            <person name="Li S."/>
            <person name="Ray D.A."/>
            <person name="Green R.E."/>
            <person name="O'Brien S.J."/>
            <person name="Griffin D."/>
            <person name="Johnson W.E."/>
            <person name="Haussler D."/>
            <person name="Ryder O.A."/>
            <person name="Willerslev E."/>
            <person name="Graves G.R."/>
            <person name="Alstrom P."/>
            <person name="Fjeldsa J."/>
            <person name="Mindell D.P."/>
            <person name="Edwards S.V."/>
            <person name="Braun E.L."/>
            <person name="Rahbek C."/>
            <person name="Burt D.W."/>
            <person name="Houde P."/>
            <person name="Zhang Y."/>
            <person name="Yang H."/>
            <person name="Wang J."/>
            <person name="Jarvis E.D."/>
            <person name="Gilbert M.T."/>
            <person name="Wang J."/>
        </authorList>
    </citation>
    <scope>NUCLEOTIDE SEQUENCE [LARGE SCALE GENOMIC DNA]</scope>
    <source>
        <strain evidence="10">M959</strain>
    </source>
</reference>
<evidence type="ECO:0000256" key="3">
    <source>
        <dbReference type="ARBA" id="ARBA00022737"/>
    </source>
</evidence>
<dbReference type="SUPFAM" id="SSF57667">
    <property type="entry name" value="beta-beta-alpha zinc fingers"/>
    <property type="match status" value="1"/>
</dbReference>
<feature type="non-terminal residue" evidence="10">
    <location>
        <position position="1"/>
    </location>
</feature>
<dbReference type="GO" id="GO:0008270">
    <property type="term" value="F:zinc ion binding"/>
    <property type="evidence" value="ECO:0007669"/>
    <property type="project" value="UniProtKB-KW"/>
</dbReference>
<dbReference type="EMBL" id="AVOS01071343">
    <property type="protein sequence ID" value="KFU83415.1"/>
    <property type="molecule type" value="Genomic_DNA"/>
</dbReference>
<evidence type="ECO:0000259" key="9">
    <source>
        <dbReference type="PROSITE" id="PS50157"/>
    </source>
</evidence>
<keyword evidence="11" id="KW-1185">Reference proteome</keyword>
<dbReference type="PANTHER" id="PTHR23226:SF416">
    <property type="entry name" value="FI01424P"/>
    <property type="match status" value="1"/>
</dbReference>
<dbReference type="GO" id="GO:0000981">
    <property type="term" value="F:DNA-binding transcription factor activity, RNA polymerase II-specific"/>
    <property type="evidence" value="ECO:0007669"/>
    <property type="project" value="TreeGrafter"/>
</dbReference>
<dbReference type="FunFam" id="3.30.160.60:FF:000416">
    <property type="entry name" value="zinc finger protein 879 isoform X1"/>
    <property type="match status" value="1"/>
</dbReference>
<keyword evidence="3" id="KW-0677">Repeat</keyword>
<comment type="subcellular location">
    <subcellularLocation>
        <location evidence="1">Nucleus</location>
    </subcellularLocation>
</comment>
<evidence type="ECO:0000256" key="2">
    <source>
        <dbReference type="ARBA" id="ARBA00022723"/>
    </source>
</evidence>
<feature type="domain" description="C2H2-type" evidence="9">
    <location>
        <begin position="1"/>
        <end position="28"/>
    </location>
</feature>
<comment type="caution">
    <text evidence="10">The sequence shown here is derived from an EMBL/GenBank/DDBJ whole genome shotgun (WGS) entry which is preliminary data.</text>
</comment>
<dbReference type="PROSITE" id="PS00028">
    <property type="entry name" value="ZINC_FINGER_C2H2_1"/>
    <property type="match status" value="2"/>
</dbReference>
<evidence type="ECO:0000256" key="4">
    <source>
        <dbReference type="ARBA" id="ARBA00022771"/>
    </source>
</evidence>
<dbReference type="GO" id="GO:0005634">
    <property type="term" value="C:nucleus"/>
    <property type="evidence" value="ECO:0007669"/>
    <property type="project" value="UniProtKB-SubCell"/>
</dbReference>
<reference evidence="11" key="1">
    <citation type="submission" date="2013-08" db="EMBL/GenBank/DDBJ databases">
        <title>Genome evolution of avian class.</title>
        <authorList>
            <person name="Zhang G."/>
            <person name="Li C."/>
        </authorList>
    </citation>
    <scope>NUCLEOTIDE SEQUENCE [LARGE SCALE GENOMIC DNA]</scope>
</reference>
<keyword evidence="7" id="KW-0539">Nucleus</keyword>
<protein>
    <submittedName>
        <fullName evidence="10">Zinc finger protein 570</fullName>
    </submittedName>
</protein>
<evidence type="ECO:0000313" key="11">
    <source>
        <dbReference type="Proteomes" id="UP000031515"/>
    </source>
</evidence>
<evidence type="ECO:0000256" key="5">
    <source>
        <dbReference type="ARBA" id="ARBA00022833"/>
    </source>
</evidence>
<evidence type="ECO:0000256" key="7">
    <source>
        <dbReference type="ARBA" id="ARBA00023242"/>
    </source>
</evidence>
<evidence type="ECO:0000256" key="6">
    <source>
        <dbReference type="ARBA" id="ARBA00023125"/>
    </source>
</evidence>
<dbReference type="AlphaFoldDB" id="A0A093BJI8"/>
<evidence type="ECO:0000256" key="1">
    <source>
        <dbReference type="ARBA" id="ARBA00004123"/>
    </source>
</evidence>
<keyword evidence="6" id="KW-0238">DNA-binding</keyword>
<organism evidence="10 11">
    <name type="scientific">Chaetura pelagica</name>
    <name type="common">Chimney swift</name>
    <name type="synonym">Hirundo pelagica</name>
    <dbReference type="NCBI Taxonomy" id="8897"/>
    <lineage>
        <taxon>Eukaryota</taxon>
        <taxon>Metazoa</taxon>
        <taxon>Chordata</taxon>
        <taxon>Craniata</taxon>
        <taxon>Vertebrata</taxon>
        <taxon>Euteleostomi</taxon>
        <taxon>Archelosauria</taxon>
        <taxon>Archosauria</taxon>
        <taxon>Dinosauria</taxon>
        <taxon>Saurischia</taxon>
        <taxon>Theropoda</taxon>
        <taxon>Coelurosauria</taxon>
        <taxon>Aves</taxon>
        <taxon>Neognathae</taxon>
        <taxon>Neoaves</taxon>
        <taxon>Strisores</taxon>
        <taxon>Apodiformes</taxon>
        <taxon>Apodidae</taxon>
        <taxon>Apodinae</taxon>
        <taxon>Chaetura</taxon>
    </lineage>
</organism>
<name>A0A093BJI8_CHAPE</name>
<evidence type="ECO:0000313" key="10">
    <source>
        <dbReference type="EMBL" id="KFU83415.1"/>
    </source>
</evidence>
<dbReference type="PANTHER" id="PTHR23226">
    <property type="entry name" value="ZINC FINGER AND SCAN DOMAIN-CONTAINING"/>
    <property type="match status" value="1"/>
</dbReference>
<dbReference type="PROSITE" id="PS50157">
    <property type="entry name" value="ZINC_FINGER_C2H2_2"/>
    <property type="match status" value="2"/>
</dbReference>
<dbReference type="GO" id="GO:0000978">
    <property type="term" value="F:RNA polymerase II cis-regulatory region sequence-specific DNA binding"/>
    <property type="evidence" value="ECO:0007669"/>
    <property type="project" value="TreeGrafter"/>
</dbReference>
<dbReference type="InterPro" id="IPR036236">
    <property type="entry name" value="Znf_C2H2_sf"/>
</dbReference>
<sequence length="56" mass="6572">YKCLECGKSFCSSSTWMCHQHMHKGEKPYACPRCRKKFTRSSNLTTHLRVHTGERP</sequence>
<dbReference type="Proteomes" id="UP000031515">
    <property type="component" value="Unassembled WGS sequence"/>
</dbReference>
<dbReference type="SMART" id="SM00355">
    <property type="entry name" value="ZnF_C2H2"/>
    <property type="match status" value="2"/>
</dbReference>